<dbReference type="PANTHER" id="PTHR35779:SF2">
    <property type="entry name" value="PROTEIN DFG16"/>
    <property type="match status" value="1"/>
</dbReference>
<evidence type="ECO:0000256" key="5">
    <source>
        <dbReference type="SAM" id="MobiDB-lite"/>
    </source>
</evidence>
<evidence type="ECO:0000256" key="2">
    <source>
        <dbReference type="ARBA" id="ARBA00022692"/>
    </source>
</evidence>
<proteinExistence type="predicted"/>
<dbReference type="GO" id="GO:0071467">
    <property type="term" value="P:cellular response to pH"/>
    <property type="evidence" value="ECO:0007669"/>
    <property type="project" value="TreeGrafter"/>
</dbReference>
<dbReference type="EMBL" id="FO082054">
    <property type="protein sequence ID" value="CCE88961.1"/>
    <property type="molecule type" value="Genomic_DNA"/>
</dbReference>
<protein>
    <submittedName>
        <fullName evidence="7">Piso0_001755 protein</fullName>
    </submittedName>
</protein>
<dbReference type="Proteomes" id="UP000005222">
    <property type="component" value="Chromosome F"/>
</dbReference>
<comment type="subcellular location">
    <subcellularLocation>
        <location evidence="1">Membrane</location>
        <topology evidence="1">Multi-pass membrane protein</topology>
    </subcellularLocation>
</comment>
<dbReference type="GO" id="GO:0005886">
    <property type="term" value="C:plasma membrane"/>
    <property type="evidence" value="ECO:0007669"/>
    <property type="project" value="TreeGrafter"/>
</dbReference>
<feature type="transmembrane region" description="Helical" evidence="6">
    <location>
        <begin position="89"/>
        <end position="112"/>
    </location>
</feature>
<keyword evidence="3 6" id="KW-1133">Transmembrane helix</keyword>
<dbReference type="AlphaFoldDB" id="G8YLM7"/>
<feature type="compositionally biased region" description="Polar residues" evidence="5">
    <location>
        <begin position="418"/>
        <end position="435"/>
    </location>
</feature>
<feature type="transmembrane region" description="Helical" evidence="6">
    <location>
        <begin position="198"/>
        <end position="218"/>
    </location>
</feature>
<dbReference type="FunCoup" id="G8YLM7">
    <property type="interactions" value="37"/>
</dbReference>
<evidence type="ECO:0000256" key="1">
    <source>
        <dbReference type="ARBA" id="ARBA00004141"/>
    </source>
</evidence>
<organism evidence="7 8">
    <name type="scientific">Pichia sorbitophila (strain ATCC MYA-4447 / BCRC 22081 / CBS 7064 / NBRC 10061 / NRRL Y-12695)</name>
    <name type="common">Hybrid yeast</name>
    <dbReference type="NCBI Taxonomy" id="559304"/>
    <lineage>
        <taxon>Eukaryota</taxon>
        <taxon>Fungi</taxon>
        <taxon>Dikarya</taxon>
        <taxon>Ascomycota</taxon>
        <taxon>Saccharomycotina</taxon>
        <taxon>Pichiomycetes</taxon>
        <taxon>Debaryomycetaceae</taxon>
        <taxon>Millerozyma</taxon>
    </lineage>
</organism>
<keyword evidence="4 6" id="KW-0472">Membrane</keyword>
<feature type="transmembrane region" description="Helical" evidence="6">
    <location>
        <begin position="277"/>
        <end position="298"/>
    </location>
</feature>
<evidence type="ECO:0000256" key="6">
    <source>
        <dbReference type="SAM" id="Phobius"/>
    </source>
</evidence>
<feature type="transmembrane region" description="Helical" evidence="6">
    <location>
        <begin position="121"/>
        <end position="141"/>
    </location>
</feature>
<dbReference type="HOGENOM" id="CLU_525908_0_0_1"/>
<evidence type="ECO:0000313" key="7">
    <source>
        <dbReference type="EMBL" id="CCE88961.1"/>
    </source>
</evidence>
<keyword evidence="2 6" id="KW-0812">Transmembrane</keyword>
<dbReference type="STRING" id="559304.G8YLM7"/>
<dbReference type="PANTHER" id="PTHR35779">
    <property type="entry name" value="PH-RESPONSE REGULATOR PROTEIN PALH/RIM21"/>
    <property type="match status" value="1"/>
</dbReference>
<evidence type="ECO:0000256" key="4">
    <source>
        <dbReference type="ARBA" id="ARBA00023136"/>
    </source>
</evidence>
<accession>G8YLM7</accession>
<evidence type="ECO:0000313" key="8">
    <source>
        <dbReference type="Proteomes" id="UP000005222"/>
    </source>
</evidence>
<dbReference type="InterPro" id="IPR014844">
    <property type="entry name" value="PalH"/>
</dbReference>
<dbReference type="Pfam" id="PF08733">
    <property type="entry name" value="PalH"/>
    <property type="match status" value="1"/>
</dbReference>
<dbReference type="eggNOG" id="ENOG502RPPB">
    <property type="taxonomic scope" value="Eukaryota"/>
</dbReference>
<feature type="transmembrane region" description="Helical" evidence="6">
    <location>
        <begin position="238"/>
        <end position="265"/>
    </location>
</feature>
<sequence length="518" mass="58857">MLFDQYMAQTNCSLYALLAGSILLHDYFNDTWSGNHSHRALPGYYFTNCSDSDLSYLQSVKGLTAQNITDWVKNNPYVDVASTDNGDTFIALLFSISGACTASWMLTLLLYLSPNHKRKPVLTQIGTLLYSVLTTLVIVQVTRTCADQYYDGVLDLPSIQKAAYFNDSYRVVAVFFEVFVHASWLQLVVYISKQSHKVYMGCFGGVVMIGFTVLHAVYEASKDKAASKSSYEKVPLTKIRIALVVMKVVIVVWLALNLLYYTIVLKNPRKISYSKKVLRLGICCYVLLAVQVGLKIFSEKQYRTKWHWNTWIQLILYLIDVSVLATVWEWVYEIEFLERRSELQDMLGRRISFNDVVSFSQDTDEIDIHRDDRLGRIVASIKSIFLRKPILKPSLRWKRKVAPTSSVSSQVYDKASPDDSSFVNQPVTTSTNRSPSPYEVHLSPMNILDVSSFPDDPSDSNDPNDSNGVPTRSNIPQPHRRRSSPFGRRSSSNVSPRDTHSSDTEYVESLSFSFEDEN</sequence>
<gene>
    <name evidence="7" type="primary">Piso0_001755</name>
    <name evidence="7" type="ORF">GNLVRS01_PISO0F13359g</name>
</gene>
<dbReference type="OrthoDB" id="4079240at2759"/>
<name>G8YLM7_PICSO</name>
<dbReference type="InParanoid" id="G8YLM7"/>
<feature type="compositionally biased region" description="Low complexity" evidence="5">
    <location>
        <begin position="451"/>
        <end position="467"/>
    </location>
</feature>
<keyword evidence="8" id="KW-1185">Reference proteome</keyword>
<reference evidence="7 8" key="1">
    <citation type="journal article" date="2012" name="G3 (Bethesda)">
        <title>Pichia sorbitophila, an interspecies yeast hybrid reveals early steps of genome resolution following polyploidization.</title>
        <authorList>
            <person name="Leh Louis V."/>
            <person name="Despons L."/>
            <person name="Friedrich A."/>
            <person name="Martin T."/>
            <person name="Durrens P."/>
            <person name="Casaregola S."/>
            <person name="Neuveglise C."/>
            <person name="Fairhead C."/>
            <person name="Marck C."/>
            <person name="Cruz J.A."/>
            <person name="Straub M.L."/>
            <person name="Kugler V."/>
            <person name="Sacerdot C."/>
            <person name="Uzunov Z."/>
            <person name="Thierry A."/>
            <person name="Weiss S."/>
            <person name="Bleykasten C."/>
            <person name="De Montigny J."/>
            <person name="Jacques N."/>
            <person name="Jung P."/>
            <person name="Lemaire M."/>
            <person name="Mallet S."/>
            <person name="Morel G."/>
            <person name="Richard G.F."/>
            <person name="Sarkar A."/>
            <person name="Savel G."/>
            <person name="Schacherer J."/>
            <person name="Seret M.L."/>
            <person name="Talla E."/>
            <person name="Samson G."/>
            <person name="Jubin C."/>
            <person name="Poulain J."/>
            <person name="Vacherie B."/>
            <person name="Barbe V."/>
            <person name="Pelletier E."/>
            <person name="Sherman D.J."/>
            <person name="Westhof E."/>
            <person name="Weissenbach J."/>
            <person name="Baret P.V."/>
            <person name="Wincker P."/>
            <person name="Gaillardin C."/>
            <person name="Dujon B."/>
            <person name="Souciet J.L."/>
        </authorList>
    </citation>
    <scope>NUCLEOTIDE SEQUENCE [LARGE SCALE GENOMIC DNA]</scope>
    <source>
        <strain evidence="8">ATCC MYA-4447 / BCRC 22081 / CBS 7064 / NBRC 10061 / NRRL Y-12695</strain>
    </source>
</reference>
<feature type="transmembrane region" description="Helical" evidence="6">
    <location>
        <begin position="171"/>
        <end position="191"/>
    </location>
</feature>
<evidence type="ECO:0000256" key="3">
    <source>
        <dbReference type="ARBA" id="ARBA00022989"/>
    </source>
</evidence>
<feature type="region of interest" description="Disordered" evidence="5">
    <location>
        <begin position="408"/>
        <end position="518"/>
    </location>
</feature>
<feature type="transmembrane region" description="Helical" evidence="6">
    <location>
        <begin position="310"/>
        <end position="331"/>
    </location>
</feature>